<dbReference type="Gene3D" id="3.40.50.300">
    <property type="entry name" value="P-loop containing nucleotide triphosphate hydrolases"/>
    <property type="match status" value="1"/>
</dbReference>
<dbReference type="GO" id="GO:0005524">
    <property type="term" value="F:ATP binding"/>
    <property type="evidence" value="ECO:0007669"/>
    <property type="project" value="UniProtKB-KW"/>
</dbReference>
<feature type="domain" description="Guanylate kinase-like" evidence="9">
    <location>
        <begin position="3"/>
        <end position="185"/>
    </location>
</feature>
<name>A0A1R0GR83_9FUNG</name>
<accession>A0A1R0GR83</accession>
<dbReference type="GO" id="GO:0005829">
    <property type="term" value="C:cytosol"/>
    <property type="evidence" value="ECO:0007669"/>
    <property type="project" value="TreeGrafter"/>
</dbReference>
<evidence type="ECO:0000259" key="9">
    <source>
        <dbReference type="PROSITE" id="PS50052"/>
    </source>
</evidence>
<dbReference type="InterPro" id="IPR027417">
    <property type="entry name" value="P-loop_NTPase"/>
</dbReference>
<dbReference type="EC" id="2.7.4.8" evidence="2"/>
<dbReference type="PROSITE" id="PS00856">
    <property type="entry name" value="GUANYLATE_KINASE_1"/>
    <property type="match status" value="1"/>
</dbReference>
<evidence type="ECO:0000256" key="7">
    <source>
        <dbReference type="ARBA" id="ARBA00022840"/>
    </source>
</evidence>
<dbReference type="Pfam" id="PF00625">
    <property type="entry name" value="Guanylate_kin"/>
    <property type="match status" value="1"/>
</dbReference>
<reference evidence="10 11" key="1">
    <citation type="journal article" date="2016" name="Mol. Biol. Evol.">
        <title>Genome-Wide Survey of Gut Fungi (Harpellales) Reveals the First Horizontally Transferred Ubiquitin Gene from a Mosquito Host.</title>
        <authorList>
            <person name="Wang Y."/>
            <person name="White M.M."/>
            <person name="Kvist S."/>
            <person name="Moncalvo J.M."/>
        </authorList>
    </citation>
    <scope>NUCLEOTIDE SEQUENCE [LARGE SCALE GENOMIC DNA]</scope>
    <source>
        <strain evidence="10 11">ALG-7-W6</strain>
    </source>
</reference>
<dbReference type="NCBIfam" id="TIGR03263">
    <property type="entry name" value="guanyl_kin"/>
    <property type="match status" value="1"/>
</dbReference>
<dbReference type="InterPro" id="IPR017665">
    <property type="entry name" value="Guanylate_kinase"/>
</dbReference>
<dbReference type="OrthoDB" id="6334211at2759"/>
<dbReference type="InterPro" id="IPR008145">
    <property type="entry name" value="GK/Ca_channel_bsu"/>
</dbReference>
<dbReference type="STRING" id="133383.A0A1R0GR83"/>
<protein>
    <recommendedName>
        <fullName evidence="3">Guanylate kinase</fullName>
        <ecNumber evidence="2">2.7.4.8</ecNumber>
    </recommendedName>
    <alternativeName>
        <fullName evidence="8">GMP kinase</fullName>
    </alternativeName>
</protein>
<keyword evidence="4" id="KW-0808">Transferase</keyword>
<dbReference type="InterPro" id="IPR020590">
    <property type="entry name" value="Guanylate_kinase_CS"/>
</dbReference>
<evidence type="ECO:0000256" key="8">
    <source>
        <dbReference type="ARBA" id="ARBA00030128"/>
    </source>
</evidence>
<dbReference type="Proteomes" id="UP000187455">
    <property type="component" value="Unassembled WGS sequence"/>
</dbReference>
<dbReference type="InterPro" id="IPR008144">
    <property type="entry name" value="Guanylate_kin-like_dom"/>
</dbReference>
<evidence type="ECO:0000256" key="2">
    <source>
        <dbReference type="ARBA" id="ARBA00012961"/>
    </source>
</evidence>
<sequence length="189" mass="20470">MAALISILFGPSGSGKSTLLTKLFAEFPSKFGFSVSHTTRAPRSGEVNGTAYNFVTPAEFAAAVANNEFIEHATFSGNSYGTTVEAVRRVASSGRICILDIEIEGVKQIKKTDLNARFVFVCPPSLEVLSDRLAARNTESPESLKARLDRASDEIAYGNLASSHDIKIVNDDIDAAYAQLKDFIFKEIN</sequence>
<proteinExistence type="inferred from homology"/>
<keyword evidence="7" id="KW-0067">ATP-binding</keyword>
<keyword evidence="11" id="KW-1185">Reference proteome</keyword>
<dbReference type="CDD" id="cd00071">
    <property type="entry name" value="GMPK"/>
    <property type="match status" value="1"/>
</dbReference>
<evidence type="ECO:0000256" key="6">
    <source>
        <dbReference type="ARBA" id="ARBA00022777"/>
    </source>
</evidence>
<evidence type="ECO:0000313" key="10">
    <source>
        <dbReference type="EMBL" id="OLY79390.1"/>
    </source>
</evidence>
<dbReference type="AlphaFoldDB" id="A0A1R0GR83"/>
<dbReference type="PANTHER" id="PTHR23117:SF13">
    <property type="entry name" value="GUANYLATE KINASE"/>
    <property type="match status" value="1"/>
</dbReference>
<gene>
    <name evidence="10" type="ORF">AYI68_g6543</name>
</gene>
<comment type="similarity">
    <text evidence="1">Belongs to the guanylate kinase family.</text>
</comment>
<dbReference type="GO" id="GO:0004385">
    <property type="term" value="F:GMP kinase activity"/>
    <property type="evidence" value="ECO:0007669"/>
    <property type="project" value="UniProtKB-EC"/>
</dbReference>
<evidence type="ECO:0000256" key="1">
    <source>
        <dbReference type="ARBA" id="ARBA00005790"/>
    </source>
</evidence>
<organism evidence="10 11">
    <name type="scientific">Smittium mucronatum</name>
    <dbReference type="NCBI Taxonomy" id="133383"/>
    <lineage>
        <taxon>Eukaryota</taxon>
        <taxon>Fungi</taxon>
        <taxon>Fungi incertae sedis</taxon>
        <taxon>Zoopagomycota</taxon>
        <taxon>Kickxellomycotina</taxon>
        <taxon>Harpellomycetes</taxon>
        <taxon>Harpellales</taxon>
        <taxon>Legeriomycetaceae</taxon>
        <taxon>Smittium</taxon>
    </lineage>
</organism>
<dbReference type="SMART" id="SM00072">
    <property type="entry name" value="GuKc"/>
    <property type="match status" value="1"/>
</dbReference>
<evidence type="ECO:0000256" key="4">
    <source>
        <dbReference type="ARBA" id="ARBA00022679"/>
    </source>
</evidence>
<dbReference type="EMBL" id="LSSL01004513">
    <property type="protein sequence ID" value="OLY79390.1"/>
    <property type="molecule type" value="Genomic_DNA"/>
</dbReference>
<keyword evidence="6 10" id="KW-0418">Kinase</keyword>
<evidence type="ECO:0000313" key="11">
    <source>
        <dbReference type="Proteomes" id="UP000187455"/>
    </source>
</evidence>
<evidence type="ECO:0000256" key="3">
    <source>
        <dbReference type="ARBA" id="ARBA00016296"/>
    </source>
</evidence>
<dbReference type="SUPFAM" id="SSF52540">
    <property type="entry name" value="P-loop containing nucleoside triphosphate hydrolases"/>
    <property type="match status" value="1"/>
</dbReference>
<evidence type="ECO:0000256" key="5">
    <source>
        <dbReference type="ARBA" id="ARBA00022741"/>
    </source>
</evidence>
<dbReference type="PANTHER" id="PTHR23117">
    <property type="entry name" value="GUANYLATE KINASE-RELATED"/>
    <property type="match status" value="1"/>
</dbReference>
<keyword evidence="5" id="KW-0547">Nucleotide-binding</keyword>
<dbReference type="PROSITE" id="PS50052">
    <property type="entry name" value="GUANYLATE_KINASE_2"/>
    <property type="match status" value="1"/>
</dbReference>
<dbReference type="FunFam" id="3.40.50.300:FF:000776">
    <property type="entry name" value="Guanylate kinase 2"/>
    <property type="match status" value="1"/>
</dbReference>
<comment type="caution">
    <text evidence="10">The sequence shown here is derived from an EMBL/GenBank/DDBJ whole genome shotgun (WGS) entry which is preliminary data.</text>
</comment>